<evidence type="ECO:0000313" key="2">
    <source>
        <dbReference type="Proteomes" id="UP000294834"/>
    </source>
</evidence>
<protein>
    <recommendedName>
        <fullName evidence="3">Phage major capsid protein</fullName>
    </recommendedName>
</protein>
<gene>
    <name evidence="1" type="ORF">E1J06_14755</name>
</gene>
<dbReference type="RefSeq" id="WP_134770238.1">
    <property type="nucleotide sequence ID" value="NZ_SLTZ01000003.1"/>
</dbReference>
<evidence type="ECO:0000313" key="1">
    <source>
        <dbReference type="EMBL" id="TDB08539.1"/>
    </source>
</evidence>
<sequence length="434" mass="48137">MVQSQFVEYIRKIFPRLQNVVDTVNGKRNGDNKRTYLHKSMLRKVYSADQKWSNAAVNTTYVAADMVSMNSPLPIKSRDAIAHANGSLPKIGMKKIMFESDINTVNIMKAQGAEWTNIANKLTSDPIACSVGIDEQNEANFLTGLSNGIVAVEDENNTGTALRINFGYLPENCFGVETQNELTLDDIKRVLAYADNNGDTIITICIALSTYNKLRQTQGAKELVANYRGQTFDSNTNLPVPTASLFDEAFADDNNGVAFLKIDRSIISEKNGKRKPYKPWNQNKLIFLTTEEVGALVWGTLAEKTNPVEGVVYSTVDEYKLISRYRTTEPFTETTSGQALVLSVIENVDQIYSLDISEAQAVDTSAETSDSTDVKITIWGNTYKKPEFVKEFNKITGKNLASTIADDKLIAAVNRLNDFDEAKLKSAVESHKSE</sequence>
<proteinExistence type="predicted"/>
<evidence type="ECO:0008006" key="3">
    <source>
        <dbReference type="Google" id="ProtNLM"/>
    </source>
</evidence>
<reference evidence="1 2" key="1">
    <citation type="journal article" date="2019" name="Nat. Microbiol.">
        <title>Genomic variation and strain-specific functional adaptation in the human gut microbiome during early life.</title>
        <authorList>
            <person name="Vatanen T."/>
            <person name="Plichta D.R."/>
            <person name="Somani J."/>
            <person name="Munch P.C."/>
            <person name="Arthur T.D."/>
            <person name="Hall A.B."/>
            <person name="Rudolf S."/>
            <person name="Oakeley E.J."/>
            <person name="Ke X."/>
            <person name="Young R.A."/>
            <person name="Haiser H.J."/>
            <person name="Kolde R."/>
            <person name="Yassour M."/>
            <person name="Luopajarvi K."/>
            <person name="Siljander H."/>
            <person name="Virtanen S.M."/>
            <person name="Ilonen J."/>
            <person name="Uibo R."/>
            <person name="Tillmann V."/>
            <person name="Mokurov S."/>
            <person name="Dorshakova N."/>
            <person name="Porter J.A."/>
            <person name="McHardy A.C."/>
            <person name="Lahdesmaki H."/>
            <person name="Vlamakis H."/>
            <person name="Huttenhower C."/>
            <person name="Knip M."/>
            <person name="Xavier R.J."/>
        </authorList>
    </citation>
    <scope>NUCLEOTIDE SEQUENCE [LARGE SCALE GENOMIC DNA]</scope>
    <source>
        <strain evidence="1 2">RJX1052</strain>
    </source>
</reference>
<dbReference type="AlphaFoldDB" id="A0AAX2R710"/>
<name>A0AAX2R710_9BACT</name>
<dbReference type="EMBL" id="SLTX01000001">
    <property type="protein sequence ID" value="TDB08539.1"/>
    <property type="molecule type" value="Genomic_DNA"/>
</dbReference>
<accession>A0AAX2R710</accession>
<organism evidence="1 2">
    <name type="scientific">Phocaeicola dorei</name>
    <dbReference type="NCBI Taxonomy" id="357276"/>
    <lineage>
        <taxon>Bacteria</taxon>
        <taxon>Pseudomonadati</taxon>
        <taxon>Bacteroidota</taxon>
        <taxon>Bacteroidia</taxon>
        <taxon>Bacteroidales</taxon>
        <taxon>Bacteroidaceae</taxon>
        <taxon>Phocaeicola</taxon>
    </lineage>
</organism>
<dbReference type="Proteomes" id="UP000294834">
    <property type="component" value="Unassembled WGS sequence"/>
</dbReference>
<comment type="caution">
    <text evidence="1">The sequence shown here is derived from an EMBL/GenBank/DDBJ whole genome shotgun (WGS) entry which is preliminary data.</text>
</comment>